<dbReference type="Pfam" id="PF00379">
    <property type="entry name" value="Chitin_bind_4"/>
    <property type="match status" value="1"/>
</dbReference>
<evidence type="ECO:0000256" key="2">
    <source>
        <dbReference type="PROSITE-ProRule" id="PRU00497"/>
    </source>
</evidence>
<accession>A0A9N9XQM9</accession>
<dbReference type="Proteomes" id="UP001153712">
    <property type="component" value="Chromosome 2"/>
</dbReference>
<dbReference type="InterPro" id="IPR000618">
    <property type="entry name" value="Insect_cuticle"/>
</dbReference>
<dbReference type="PROSITE" id="PS51155">
    <property type="entry name" value="CHIT_BIND_RR_2"/>
    <property type="match status" value="1"/>
</dbReference>
<gene>
    <name evidence="4" type="ORF">PHYEVI_LOCUS4644</name>
</gene>
<dbReference type="InterPro" id="IPR050468">
    <property type="entry name" value="Cuticle_Struct_Prot"/>
</dbReference>
<evidence type="ECO:0000313" key="5">
    <source>
        <dbReference type="Proteomes" id="UP001153712"/>
    </source>
</evidence>
<protein>
    <submittedName>
        <fullName evidence="4">Uncharacterized protein</fullName>
    </submittedName>
</protein>
<dbReference type="GO" id="GO:0062129">
    <property type="term" value="C:chitin-based extracellular matrix"/>
    <property type="evidence" value="ECO:0007669"/>
    <property type="project" value="TreeGrafter"/>
</dbReference>
<keyword evidence="1 2" id="KW-0193">Cuticle</keyword>
<feature type="chain" id="PRO_5040370809" evidence="3">
    <location>
        <begin position="17"/>
        <end position="103"/>
    </location>
</feature>
<dbReference type="PANTHER" id="PTHR10380:SF218">
    <property type="entry name" value="ADULT CUTICLE PROTEIN 65AA-RELATED"/>
    <property type="match status" value="1"/>
</dbReference>
<dbReference type="GO" id="GO:0008010">
    <property type="term" value="F:structural constituent of chitin-based larval cuticle"/>
    <property type="evidence" value="ECO:0007669"/>
    <property type="project" value="TreeGrafter"/>
</dbReference>
<dbReference type="PANTHER" id="PTHR10380">
    <property type="entry name" value="CUTICLE PROTEIN"/>
    <property type="match status" value="1"/>
</dbReference>
<sequence length="103" mass="11170">MKLILVLTAVIAVALAAPQAADKDAQITKYNSDNSGIDGYNFDFETSNGISQQETGQLTNQGTENEIMKVTGSYTFTWQGVTYTVTYTADENGFQPVGDHIPK</sequence>
<reference evidence="4" key="1">
    <citation type="submission" date="2022-01" db="EMBL/GenBank/DDBJ databases">
        <authorList>
            <person name="King R."/>
        </authorList>
    </citation>
    <scope>NUCLEOTIDE SEQUENCE</scope>
</reference>
<evidence type="ECO:0000256" key="1">
    <source>
        <dbReference type="ARBA" id="ARBA00022460"/>
    </source>
</evidence>
<evidence type="ECO:0000256" key="3">
    <source>
        <dbReference type="SAM" id="SignalP"/>
    </source>
</evidence>
<name>A0A9N9XQM9_PHYSR</name>
<dbReference type="AlphaFoldDB" id="A0A9N9XQM9"/>
<keyword evidence="3" id="KW-0732">Signal</keyword>
<feature type="signal peptide" evidence="3">
    <location>
        <begin position="1"/>
        <end position="16"/>
    </location>
</feature>
<organism evidence="4 5">
    <name type="scientific">Phyllotreta striolata</name>
    <name type="common">Striped flea beetle</name>
    <name type="synonym">Crioceris striolata</name>
    <dbReference type="NCBI Taxonomy" id="444603"/>
    <lineage>
        <taxon>Eukaryota</taxon>
        <taxon>Metazoa</taxon>
        <taxon>Ecdysozoa</taxon>
        <taxon>Arthropoda</taxon>
        <taxon>Hexapoda</taxon>
        <taxon>Insecta</taxon>
        <taxon>Pterygota</taxon>
        <taxon>Neoptera</taxon>
        <taxon>Endopterygota</taxon>
        <taxon>Coleoptera</taxon>
        <taxon>Polyphaga</taxon>
        <taxon>Cucujiformia</taxon>
        <taxon>Chrysomeloidea</taxon>
        <taxon>Chrysomelidae</taxon>
        <taxon>Galerucinae</taxon>
        <taxon>Alticini</taxon>
        <taxon>Phyllotreta</taxon>
    </lineage>
</organism>
<keyword evidence="5" id="KW-1185">Reference proteome</keyword>
<proteinExistence type="predicted"/>
<dbReference type="OrthoDB" id="7255276at2759"/>
<evidence type="ECO:0000313" key="4">
    <source>
        <dbReference type="EMBL" id="CAG9858254.1"/>
    </source>
</evidence>
<dbReference type="EMBL" id="OU900095">
    <property type="protein sequence ID" value="CAG9858254.1"/>
    <property type="molecule type" value="Genomic_DNA"/>
</dbReference>